<evidence type="ECO:0000313" key="10">
    <source>
        <dbReference type="Proteomes" id="UP000302218"/>
    </source>
</evidence>
<evidence type="ECO:0000256" key="5">
    <source>
        <dbReference type="ARBA" id="ARBA00030172"/>
    </source>
</evidence>
<comment type="catalytic activity">
    <reaction evidence="6">
        <text>UDP-N-acetyl-alpha-D-mannosamine + 2 NAD(+) + H2O = UDP-N-acetyl-alpha-D-mannosaminouronate + 2 NADH + 3 H(+)</text>
        <dbReference type="Rhea" id="RHEA:25780"/>
        <dbReference type="ChEBI" id="CHEBI:15377"/>
        <dbReference type="ChEBI" id="CHEBI:15378"/>
        <dbReference type="ChEBI" id="CHEBI:57540"/>
        <dbReference type="ChEBI" id="CHEBI:57945"/>
        <dbReference type="ChEBI" id="CHEBI:68623"/>
        <dbReference type="ChEBI" id="CHEBI:70731"/>
        <dbReference type="EC" id="1.1.1.336"/>
    </reaction>
</comment>
<feature type="domain" description="UDP-glucose/GDP-mannose dehydrogenase C-terminal" evidence="8">
    <location>
        <begin position="322"/>
        <end position="417"/>
    </location>
</feature>
<keyword evidence="3" id="KW-0560">Oxidoreductase</keyword>
<dbReference type="AlphaFoldDB" id="A0A4P8WFH2"/>
<dbReference type="PIRSF" id="PIRSF000124">
    <property type="entry name" value="UDPglc_GDPman_dh"/>
    <property type="match status" value="1"/>
</dbReference>
<dbReference type="InterPro" id="IPR036220">
    <property type="entry name" value="UDP-Glc/GDP-Man_DH_C_sf"/>
</dbReference>
<dbReference type="SMART" id="SM00984">
    <property type="entry name" value="UDPG_MGDP_dh_C"/>
    <property type="match status" value="1"/>
</dbReference>
<dbReference type="InterPro" id="IPR036291">
    <property type="entry name" value="NAD(P)-bd_dom_sf"/>
</dbReference>
<sequence length="426" mass="45855">MAYMAEQTRVGVVGLGYVGLPLALAMHDAGYDVVGVDVDADTIERLRSGESTVNDVSDARVADAVKNGLVPTTDYDSLFDVDGISICVPTPLRKTDTPDLSFVIDAAERLAPIVPNGCTVILESTVYPGATKEAIGDVFAENGATIGEDIYLAFSPERIDPGNEEYGPTDIPKVLGGVTPTCGDRAEALYEPVFDEVVRVESATEAELVKLLENTFRAVNIGLINELAQIAHELDVDIWNAIEAAETKPFGFMPFYPGPGLGGHCIPIDPFYLSWKANQQGVDTRFIDLADTVNREMPAHVVQRVVERLNDRGVAMSNATVLVIGGAYKPDVSDTRESPSIDIIAQLEEWNAVVEYHDPHVPTLDVGGIEYESVPLTTELLETVDCAVIVTDHSVLDIEAIVDGAPLVFDTRNATNGLDSSNVVRL</sequence>
<reference evidence="10" key="1">
    <citation type="submission" date="2019-05" db="EMBL/GenBank/DDBJ databases">
        <title>Genome sequence and methylation pattern of the halophilic Archaeon Natrinema versiforme BOL5-4.</title>
        <authorList>
            <person name="DasSarma P."/>
            <person name="Anton B.P."/>
            <person name="DasSarma S.L."/>
            <person name="Martinez F.L."/>
            <person name="Guzman D."/>
            <person name="Roberts R.J."/>
            <person name="DasSarma S."/>
        </authorList>
    </citation>
    <scope>NUCLEOTIDE SEQUENCE [LARGE SCALE GENOMIC DNA]</scope>
    <source>
        <strain evidence="10">BOL5-4</strain>
    </source>
</reference>
<dbReference type="Pfam" id="PF00984">
    <property type="entry name" value="UDPG_MGDP_dh"/>
    <property type="match status" value="1"/>
</dbReference>
<keyword evidence="4" id="KW-0520">NAD</keyword>
<dbReference type="PIRSF" id="PIRSF500136">
    <property type="entry name" value="UDP_ManNAc_DH"/>
    <property type="match status" value="1"/>
</dbReference>
<dbReference type="Proteomes" id="UP000302218">
    <property type="component" value="Chromosome"/>
</dbReference>
<protein>
    <recommendedName>
        <fullName evidence="2">UDP-N-acetyl-D-mannosamine dehydrogenase</fullName>
        <ecNumber evidence="1">1.1.1.336</ecNumber>
    </recommendedName>
    <alternativeName>
        <fullName evidence="5">UDP-ManNAc 6-dehydrogenase</fullName>
    </alternativeName>
</protein>
<dbReference type="InterPro" id="IPR001732">
    <property type="entry name" value="UDP-Glc/GDP-Man_DH_N"/>
</dbReference>
<gene>
    <name evidence="9" type="ORF">FEJ81_06430</name>
</gene>
<dbReference type="InterPro" id="IPR008927">
    <property type="entry name" value="6-PGluconate_DH-like_C_sf"/>
</dbReference>
<proteinExistence type="inferred from homology"/>
<dbReference type="Pfam" id="PF03721">
    <property type="entry name" value="UDPG_MGDP_dh_N"/>
    <property type="match status" value="1"/>
</dbReference>
<evidence type="ECO:0000256" key="7">
    <source>
        <dbReference type="PIRNR" id="PIRNR000124"/>
    </source>
</evidence>
<dbReference type="KEGG" id="nvr:FEJ81_06430"/>
<dbReference type="Pfam" id="PF03720">
    <property type="entry name" value="UDPG_MGDP_dh_C"/>
    <property type="match status" value="1"/>
</dbReference>
<evidence type="ECO:0000256" key="2">
    <source>
        <dbReference type="ARBA" id="ARBA00016796"/>
    </source>
</evidence>
<evidence type="ECO:0000313" key="9">
    <source>
        <dbReference type="EMBL" id="QCS42009.1"/>
    </source>
</evidence>
<evidence type="ECO:0000256" key="4">
    <source>
        <dbReference type="ARBA" id="ARBA00023027"/>
    </source>
</evidence>
<evidence type="ECO:0000259" key="8">
    <source>
        <dbReference type="SMART" id="SM00984"/>
    </source>
</evidence>
<evidence type="ECO:0000256" key="1">
    <source>
        <dbReference type="ARBA" id="ARBA00012935"/>
    </source>
</evidence>
<dbReference type="PANTHER" id="PTHR43491">
    <property type="entry name" value="UDP-N-ACETYL-D-MANNOSAMINE DEHYDROGENASE"/>
    <property type="match status" value="1"/>
</dbReference>
<dbReference type="PANTHER" id="PTHR43491:SF1">
    <property type="entry name" value="UDP-N-ACETYL-D-MANNOSAMINE DEHYDROGENASE"/>
    <property type="match status" value="1"/>
</dbReference>
<dbReference type="GO" id="GO:0089714">
    <property type="term" value="F:UDP-N-acetyl-D-mannosamine dehydrogenase activity"/>
    <property type="evidence" value="ECO:0007669"/>
    <property type="project" value="UniProtKB-EC"/>
</dbReference>
<dbReference type="OrthoDB" id="372050at2157"/>
<dbReference type="SUPFAM" id="SSF52413">
    <property type="entry name" value="UDP-glucose/GDP-mannose dehydrogenase C-terminal domain"/>
    <property type="match status" value="1"/>
</dbReference>
<name>A0A4P8WFH2_9EURY</name>
<dbReference type="InterPro" id="IPR028359">
    <property type="entry name" value="UDP_ManNAc/GlcNAc_DH"/>
</dbReference>
<dbReference type="NCBIfam" id="TIGR03026">
    <property type="entry name" value="NDP-sugDHase"/>
    <property type="match status" value="1"/>
</dbReference>
<organism evidence="9 10">
    <name type="scientific">Natrinema versiforme</name>
    <dbReference type="NCBI Taxonomy" id="88724"/>
    <lineage>
        <taxon>Archaea</taxon>
        <taxon>Methanobacteriati</taxon>
        <taxon>Methanobacteriota</taxon>
        <taxon>Stenosarchaea group</taxon>
        <taxon>Halobacteria</taxon>
        <taxon>Halobacteriales</taxon>
        <taxon>Natrialbaceae</taxon>
        <taxon>Natrinema</taxon>
    </lineage>
</organism>
<dbReference type="SUPFAM" id="SSF51735">
    <property type="entry name" value="NAD(P)-binding Rossmann-fold domains"/>
    <property type="match status" value="1"/>
</dbReference>
<dbReference type="GO" id="GO:0000271">
    <property type="term" value="P:polysaccharide biosynthetic process"/>
    <property type="evidence" value="ECO:0007669"/>
    <property type="project" value="InterPro"/>
</dbReference>
<dbReference type="GO" id="GO:0051287">
    <property type="term" value="F:NAD binding"/>
    <property type="evidence" value="ECO:0007669"/>
    <property type="project" value="InterPro"/>
</dbReference>
<evidence type="ECO:0000256" key="3">
    <source>
        <dbReference type="ARBA" id="ARBA00023002"/>
    </source>
</evidence>
<dbReference type="InterPro" id="IPR017476">
    <property type="entry name" value="UDP-Glc/GDP-Man"/>
</dbReference>
<dbReference type="EC" id="1.1.1.336" evidence="1"/>
<dbReference type="GO" id="GO:0016628">
    <property type="term" value="F:oxidoreductase activity, acting on the CH-CH group of donors, NAD or NADP as acceptor"/>
    <property type="evidence" value="ECO:0007669"/>
    <property type="project" value="InterPro"/>
</dbReference>
<dbReference type="InterPro" id="IPR014027">
    <property type="entry name" value="UDP-Glc/GDP-Man_DH_C"/>
</dbReference>
<dbReference type="Gene3D" id="3.40.50.720">
    <property type="entry name" value="NAD(P)-binding Rossmann-like Domain"/>
    <property type="match status" value="2"/>
</dbReference>
<comment type="similarity">
    <text evidence="7">Belongs to the UDP-glucose/GDP-mannose dehydrogenase family.</text>
</comment>
<accession>A0A4P8WFH2</accession>
<evidence type="ECO:0000256" key="6">
    <source>
        <dbReference type="ARBA" id="ARBA00049130"/>
    </source>
</evidence>
<dbReference type="InterPro" id="IPR014026">
    <property type="entry name" value="UDP-Glc/GDP-Man_DH_dimer"/>
</dbReference>
<dbReference type="EMBL" id="CP040330">
    <property type="protein sequence ID" value="QCS42009.1"/>
    <property type="molecule type" value="Genomic_DNA"/>
</dbReference>
<dbReference type="SUPFAM" id="SSF48179">
    <property type="entry name" value="6-phosphogluconate dehydrogenase C-terminal domain-like"/>
    <property type="match status" value="1"/>
</dbReference>